<feature type="non-terminal residue" evidence="1">
    <location>
        <position position="1"/>
    </location>
</feature>
<dbReference type="Proteomes" id="UP000681720">
    <property type="component" value="Unassembled WGS sequence"/>
</dbReference>
<name>A0A8S3K9V0_9BILA</name>
<gene>
    <name evidence="1" type="ORF">GIL414_LOCUS87190</name>
</gene>
<sequence length="51" mass="5308">IPEIPANTRWAQNGVTVAGGHGYGSAANQLKGPYGLFVDAPVGRFPKKVIS</sequence>
<dbReference type="AlphaFoldDB" id="A0A8S3K9V0"/>
<protein>
    <submittedName>
        <fullName evidence="1">Uncharacterized protein</fullName>
    </submittedName>
</protein>
<proteinExistence type="predicted"/>
<dbReference type="EMBL" id="CAJOBJ010378692">
    <property type="protein sequence ID" value="CAF5226575.1"/>
    <property type="molecule type" value="Genomic_DNA"/>
</dbReference>
<evidence type="ECO:0000313" key="2">
    <source>
        <dbReference type="Proteomes" id="UP000681720"/>
    </source>
</evidence>
<comment type="caution">
    <text evidence="1">The sequence shown here is derived from an EMBL/GenBank/DDBJ whole genome shotgun (WGS) entry which is preliminary data.</text>
</comment>
<reference evidence="1" key="1">
    <citation type="submission" date="2021-02" db="EMBL/GenBank/DDBJ databases">
        <authorList>
            <person name="Nowell W R."/>
        </authorList>
    </citation>
    <scope>NUCLEOTIDE SEQUENCE</scope>
</reference>
<accession>A0A8S3K9V0</accession>
<evidence type="ECO:0000313" key="1">
    <source>
        <dbReference type="EMBL" id="CAF5226575.1"/>
    </source>
</evidence>
<organism evidence="1 2">
    <name type="scientific">Rotaria magnacalcarata</name>
    <dbReference type="NCBI Taxonomy" id="392030"/>
    <lineage>
        <taxon>Eukaryota</taxon>
        <taxon>Metazoa</taxon>
        <taxon>Spiralia</taxon>
        <taxon>Gnathifera</taxon>
        <taxon>Rotifera</taxon>
        <taxon>Eurotatoria</taxon>
        <taxon>Bdelloidea</taxon>
        <taxon>Philodinida</taxon>
        <taxon>Philodinidae</taxon>
        <taxon>Rotaria</taxon>
    </lineage>
</organism>